<dbReference type="InterPro" id="IPR018097">
    <property type="entry name" value="EGF_Ca-bd_CS"/>
</dbReference>
<dbReference type="PANTHER" id="PTHR14002">
    <property type="entry name" value="ENDOGLIN/TGF-BETA RECEPTOR TYPE III"/>
    <property type="match status" value="1"/>
</dbReference>
<evidence type="ECO:0000259" key="9">
    <source>
        <dbReference type="PROSITE" id="PS51034"/>
    </source>
</evidence>
<dbReference type="PROSITE" id="PS50024">
    <property type="entry name" value="SEA"/>
    <property type="match status" value="1"/>
</dbReference>
<gene>
    <name evidence="10" type="primary">UMODL1</name>
    <name evidence="10" type="ORF">L345_09627</name>
</gene>
<keyword evidence="11" id="KW-1185">Reference proteome</keyword>
<evidence type="ECO:0000313" key="10">
    <source>
        <dbReference type="EMBL" id="ETE64609.1"/>
    </source>
</evidence>
<dbReference type="InterPro" id="IPR055355">
    <property type="entry name" value="ZP-C"/>
</dbReference>
<keyword evidence="1 5" id="KW-0245">EGF-like domain</keyword>
<dbReference type="EMBL" id="AZIM01002177">
    <property type="protein sequence ID" value="ETE64609.1"/>
    <property type="molecule type" value="Genomic_DNA"/>
</dbReference>
<dbReference type="GO" id="GO:0005509">
    <property type="term" value="F:calcium ion binding"/>
    <property type="evidence" value="ECO:0007669"/>
    <property type="project" value="InterPro"/>
</dbReference>
<evidence type="ECO:0000256" key="6">
    <source>
        <dbReference type="SAM" id="Phobius"/>
    </source>
</evidence>
<comment type="caution">
    <text evidence="10">The sequence shown here is derived from an EMBL/GenBank/DDBJ whole genome shotgun (WGS) entry which is preliminary data.</text>
</comment>
<evidence type="ECO:0000256" key="4">
    <source>
        <dbReference type="ARBA" id="ARBA00023157"/>
    </source>
</evidence>
<dbReference type="InterPro" id="IPR042235">
    <property type="entry name" value="ZP-C_dom"/>
</dbReference>
<evidence type="ECO:0000259" key="7">
    <source>
        <dbReference type="PROSITE" id="PS50024"/>
    </source>
</evidence>
<feature type="transmembrane region" description="Helical" evidence="6">
    <location>
        <begin position="367"/>
        <end position="390"/>
    </location>
</feature>
<feature type="domain" description="ZP" evidence="9">
    <location>
        <begin position="76"/>
        <end position="331"/>
    </location>
</feature>
<accession>V8NQS3</accession>
<dbReference type="InterPro" id="IPR000742">
    <property type="entry name" value="EGF"/>
</dbReference>
<evidence type="ECO:0000256" key="5">
    <source>
        <dbReference type="PROSITE-ProRule" id="PRU00076"/>
    </source>
</evidence>
<reference evidence="10 11" key="1">
    <citation type="journal article" date="2013" name="Proc. Natl. Acad. Sci. U.S.A.">
        <title>The king cobra genome reveals dynamic gene evolution and adaptation in the snake venom system.</title>
        <authorList>
            <person name="Vonk F.J."/>
            <person name="Casewell N.R."/>
            <person name="Henkel C.V."/>
            <person name="Heimberg A.M."/>
            <person name="Jansen H.J."/>
            <person name="McCleary R.J."/>
            <person name="Kerkkamp H.M."/>
            <person name="Vos R.A."/>
            <person name="Guerreiro I."/>
            <person name="Calvete J.J."/>
            <person name="Wuster W."/>
            <person name="Woods A.E."/>
            <person name="Logan J.M."/>
            <person name="Harrison R.A."/>
            <person name="Castoe T.A."/>
            <person name="de Koning A.P."/>
            <person name="Pollock D.D."/>
            <person name="Yandell M."/>
            <person name="Calderon D."/>
            <person name="Renjifo C."/>
            <person name="Currier R.B."/>
            <person name="Salgado D."/>
            <person name="Pla D."/>
            <person name="Sanz L."/>
            <person name="Hyder A.S."/>
            <person name="Ribeiro J.M."/>
            <person name="Arntzen J.W."/>
            <person name="van den Thillart G.E."/>
            <person name="Boetzer M."/>
            <person name="Pirovano W."/>
            <person name="Dirks R.P."/>
            <person name="Spaink H.P."/>
            <person name="Duboule D."/>
            <person name="McGlinn E."/>
            <person name="Kini R.M."/>
            <person name="Richardson M.K."/>
        </authorList>
    </citation>
    <scope>NUCLEOTIDE SEQUENCE</scope>
    <source>
        <tissue evidence="10">Blood</tissue>
    </source>
</reference>
<keyword evidence="6" id="KW-0472">Membrane</keyword>
<dbReference type="SMART" id="SM00181">
    <property type="entry name" value="EGF"/>
    <property type="match status" value="1"/>
</dbReference>
<dbReference type="InterPro" id="IPR000152">
    <property type="entry name" value="EGF-type_Asp/Asn_hydroxyl_site"/>
</dbReference>
<dbReference type="PROSITE" id="PS51034">
    <property type="entry name" value="ZP_2"/>
    <property type="match status" value="1"/>
</dbReference>
<keyword evidence="4" id="KW-1015">Disulfide bond</keyword>
<dbReference type="InterPro" id="IPR001881">
    <property type="entry name" value="EGF-like_Ca-bd_dom"/>
</dbReference>
<dbReference type="SUPFAM" id="SSF57196">
    <property type="entry name" value="EGF/Laminin"/>
    <property type="match status" value="1"/>
</dbReference>
<dbReference type="CDD" id="cd00054">
    <property type="entry name" value="EGF_CA"/>
    <property type="match status" value="1"/>
</dbReference>
<feature type="non-terminal residue" evidence="10">
    <location>
        <position position="1"/>
    </location>
</feature>
<dbReference type="Proteomes" id="UP000018936">
    <property type="component" value="Unassembled WGS sequence"/>
</dbReference>
<organism evidence="10 11">
    <name type="scientific">Ophiophagus hannah</name>
    <name type="common">King cobra</name>
    <name type="synonym">Naja hannah</name>
    <dbReference type="NCBI Taxonomy" id="8665"/>
    <lineage>
        <taxon>Eukaryota</taxon>
        <taxon>Metazoa</taxon>
        <taxon>Chordata</taxon>
        <taxon>Craniata</taxon>
        <taxon>Vertebrata</taxon>
        <taxon>Euteleostomi</taxon>
        <taxon>Lepidosauria</taxon>
        <taxon>Squamata</taxon>
        <taxon>Bifurcata</taxon>
        <taxon>Unidentata</taxon>
        <taxon>Episquamata</taxon>
        <taxon>Toxicofera</taxon>
        <taxon>Serpentes</taxon>
        <taxon>Colubroidea</taxon>
        <taxon>Elapidae</taxon>
        <taxon>Elapinae</taxon>
        <taxon>Ophiophagus</taxon>
    </lineage>
</organism>
<evidence type="ECO:0000256" key="3">
    <source>
        <dbReference type="ARBA" id="ARBA00022737"/>
    </source>
</evidence>
<dbReference type="Pfam" id="PF07645">
    <property type="entry name" value="EGF_CA"/>
    <property type="match status" value="1"/>
</dbReference>
<keyword evidence="2" id="KW-0732">Signal</keyword>
<dbReference type="InterPro" id="IPR001507">
    <property type="entry name" value="ZP_dom"/>
</dbReference>
<sequence>MNLNYSSEFSNSRSEKHQNFSKMFLNEVRTYLPPKILQKMDAGMINISIVSITPGNIVVNFSLLIPIDMDARNVAGCLLEAFRNSSLFEVDNSSLSIYDNNECEREETDCSPNASCYNIYGSYECKCKEGFVSVNAERPGRNCEGKNITHTIARTVLRNDYSSHGIIRHLKISSQINCIFQNDLLTSSGHTSEGVYTIFEDLHGSGHFLTEMRLLIGNSPIPPNFSISGSDNIIIEVGVQTRSKKLKVVVSQCWATPTNNSTDPRSFHFIHGGCPVPNTNTNMIANGIANRARFKLNIFSFVNASMVYLHCKIQICIEIPKRTCRTNCQGFRFWKSGEIIATPKTTWGPLRKFSAGLKEEKKTGMGVGYITLIVIAVLVLALGIAGLLICRYKRKAGTYDIKRRTEFFNYQAFHD</sequence>
<dbReference type="Gene3D" id="2.10.25.10">
    <property type="entry name" value="Laminin"/>
    <property type="match status" value="1"/>
</dbReference>
<dbReference type="SMART" id="SM00241">
    <property type="entry name" value="ZP"/>
    <property type="match status" value="1"/>
</dbReference>
<comment type="caution">
    <text evidence="5">Lacks conserved residue(s) required for the propagation of feature annotation.</text>
</comment>
<evidence type="ECO:0000256" key="1">
    <source>
        <dbReference type="ARBA" id="ARBA00022536"/>
    </source>
</evidence>
<dbReference type="InterPro" id="IPR049883">
    <property type="entry name" value="NOTCH1_EGF-like"/>
</dbReference>
<dbReference type="PROSITE" id="PS01187">
    <property type="entry name" value="EGF_CA"/>
    <property type="match status" value="1"/>
</dbReference>
<keyword evidence="6" id="KW-0812">Transmembrane</keyword>
<protein>
    <submittedName>
        <fullName evidence="10">Uromodulin-like 1</fullName>
    </submittedName>
</protein>
<name>V8NQS3_OPHHA</name>
<evidence type="ECO:0000259" key="8">
    <source>
        <dbReference type="PROSITE" id="PS50026"/>
    </source>
</evidence>
<evidence type="ECO:0000256" key="2">
    <source>
        <dbReference type="ARBA" id="ARBA00022729"/>
    </source>
</evidence>
<dbReference type="OrthoDB" id="10040649at2759"/>
<dbReference type="Pfam" id="PF00100">
    <property type="entry name" value="Zona_pellucida"/>
    <property type="match status" value="1"/>
</dbReference>
<dbReference type="PROSITE" id="PS50026">
    <property type="entry name" value="EGF_3"/>
    <property type="match status" value="1"/>
</dbReference>
<dbReference type="PANTHER" id="PTHR14002:SF22">
    <property type="entry name" value="UROMODULIN-LIKE 1"/>
    <property type="match status" value="1"/>
</dbReference>
<dbReference type="InterPro" id="IPR000082">
    <property type="entry name" value="SEA_dom"/>
</dbReference>
<dbReference type="Gene3D" id="2.60.40.4100">
    <property type="entry name" value="Zona pellucida, ZP-C domain"/>
    <property type="match status" value="1"/>
</dbReference>
<dbReference type="SMART" id="SM00179">
    <property type="entry name" value="EGF_CA"/>
    <property type="match status" value="1"/>
</dbReference>
<feature type="domain" description="EGF-like" evidence="8">
    <location>
        <begin position="99"/>
        <end position="137"/>
    </location>
</feature>
<evidence type="ECO:0000313" key="11">
    <source>
        <dbReference type="Proteomes" id="UP000018936"/>
    </source>
</evidence>
<keyword evidence="6" id="KW-1133">Transmembrane helix</keyword>
<dbReference type="AlphaFoldDB" id="V8NQS3"/>
<dbReference type="GO" id="GO:0071944">
    <property type="term" value="C:cell periphery"/>
    <property type="evidence" value="ECO:0007669"/>
    <property type="project" value="UniProtKB-ARBA"/>
</dbReference>
<dbReference type="PROSITE" id="PS00010">
    <property type="entry name" value="ASX_HYDROXYL"/>
    <property type="match status" value="1"/>
</dbReference>
<dbReference type="FunFam" id="2.10.25.10:FF:000038">
    <property type="entry name" value="Fibrillin 2"/>
    <property type="match status" value="1"/>
</dbReference>
<proteinExistence type="predicted"/>
<feature type="domain" description="SEA" evidence="7">
    <location>
        <begin position="1"/>
        <end position="102"/>
    </location>
</feature>
<keyword evidence="3" id="KW-0677">Repeat</keyword>